<protein>
    <submittedName>
        <fullName evidence="1">Uncharacterized protein</fullName>
    </submittedName>
</protein>
<name>A0A8S5PYH6_9CAUD</name>
<proteinExistence type="predicted"/>
<sequence length="189" mass="20170">MAMKTKQELKDVFSGLSSIMLVKGGITNFATVTPDFDLPVTVDTLSLSQAEPTLNRTKVHGLQADWAVTSTAGDITFAATVPSVSKELVEYFLGKTTEIAQATINNQQFKGFSAVLNSKKLNVGFALISDDGEKCLLVNRMAVYARPLFENASTTPFAFALSGTIELEDGASSGSSSEDNIAFLTKKAD</sequence>
<accession>A0A8S5PYH6</accession>
<organism evidence="1">
    <name type="scientific">Myoviridae sp. ctXwe21</name>
    <dbReference type="NCBI Taxonomy" id="2825123"/>
    <lineage>
        <taxon>Viruses</taxon>
        <taxon>Duplodnaviria</taxon>
        <taxon>Heunggongvirae</taxon>
        <taxon>Uroviricota</taxon>
        <taxon>Caudoviricetes</taxon>
    </lineage>
</organism>
<dbReference type="EMBL" id="BK015537">
    <property type="protein sequence ID" value="DAE11816.1"/>
    <property type="molecule type" value="Genomic_DNA"/>
</dbReference>
<reference evidence="1" key="1">
    <citation type="journal article" date="2021" name="Proc. Natl. Acad. Sci. U.S.A.">
        <title>A Catalog of Tens of Thousands of Viruses from Human Metagenomes Reveals Hidden Associations with Chronic Diseases.</title>
        <authorList>
            <person name="Tisza M.J."/>
            <person name="Buck C.B."/>
        </authorList>
    </citation>
    <scope>NUCLEOTIDE SEQUENCE</scope>
    <source>
        <strain evidence="1">CtXwe21</strain>
    </source>
</reference>
<evidence type="ECO:0000313" key="1">
    <source>
        <dbReference type="EMBL" id="DAE11816.1"/>
    </source>
</evidence>